<dbReference type="FunFam" id="3.30.420.40:FF:000153">
    <property type="entry name" value="Putative fructokinase"/>
    <property type="match status" value="1"/>
</dbReference>
<dbReference type="RefSeq" id="WP_102233264.1">
    <property type="nucleotide sequence ID" value="NZ_PNHE01000002.1"/>
</dbReference>
<evidence type="ECO:0000256" key="6">
    <source>
        <dbReference type="ARBA" id="ARBA00022777"/>
    </source>
</evidence>
<keyword evidence="3" id="KW-0808">Transferase</keyword>
<comment type="caution">
    <text evidence="14">The sequence shown here is derived from an EMBL/GenBank/DDBJ whole genome shotgun (WGS) entry which is preliminary data.</text>
</comment>
<protein>
    <recommendedName>
        <fullName evidence="13">Fructokinase</fullName>
        <ecNumber evidence="11">2.7.1.4</ecNumber>
    </recommendedName>
</protein>
<dbReference type="AlphaFoldDB" id="A0A2N6SPV4"/>
<evidence type="ECO:0000256" key="12">
    <source>
        <dbReference type="ARBA" id="ARBA00048451"/>
    </source>
</evidence>
<evidence type="ECO:0000256" key="9">
    <source>
        <dbReference type="ARBA" id="ARBA00022842"/>
    </source>
</evidence>
<evidence type="ECO:0000256" key="4">
    <source>
        <dbReference type="ARBA" id="ARBA00022723"/>
    </source>
</evidence>
<proteinExistence type="inferred from homology"/>
<dbReference type="STRING" id="84521.SAMN04487994_100361"/>
<keyword evidence="15" id="KW-1185">Reference proteome</keyword>
<evidence type="ECO:0000256" key="3">
    <source>
        <dbReference type="ARBA" id="ARBA00022679"/>
    </source>
</evidence>
<evidence type="ECO:0000256" key="11">
    <source>
        <dbReference type="ARBA" id="ARBA00038887"/>
    </source>
</evidence>
<dbReference type="GO" id="GO:0005524">
    <property type="term" value="F:ATP binding"/>
    <property type="evidence" value="ECO:0007669"/>
    <property type="project" value="UniProtKB-KW"/>
</dbReference>
<comment type="cofactor">
    <cofactor evidence="1">
        <name>Mg(2+)</name>
        <dbReference type="ChEBI" id="CHEBI:18420"/>
    </cofactor>
</comment>
<dbReference type="InterPro" id="IPR000600">
    <property type="entry name" value="ROK"/>
</dbReference>
<dbReference type="Pfam" id="PF00480">
    <property type="entry name" value="ROK"/>
    <property type="match status" value="1"/>
</dbReference>
<evidence type="ECO:0000256" key="1">
    <source>
        <dbReference type="ARBA" id="ARBA00001946"/>
    </source>
</evidence>
<keyword evidence="6 14" id="KW-0418">Kinase</keyword>
<evidence type="ECO:0000313" key="14">
    <source>
        <dbReference type="EMBL" id="PMC59102.1"/>
    </source>
</evidence>
<comment type="similarity">
    <text evidence="2">Belongs to the ROK (NagC/XylR) family.</text>
</comment>
<evidence type="ECO:0000256" key="2">
    <source>
        <dbReference type="ARBA" id="ARBA00006479"/>
    </source>
</evidence>
<dbReference type="Proteomes" id="UP000235682">
    <property type="component" value="Unassembled WGS sequence"/>
</dbReference>
<dbReference type="EMBL" id="PNHE01000002">
    <property type="protein sequence ID" value="PMC59102.1"/>
    <property type="molecule type" value="Genomic_DNA"/>
</dbReference>
<gene>
    <name evidence="14" type="ORF">CJ205_01145</name>
</gene>
<dbReference type="GO" id="GO:0008865">
    <property type="term" value="F:fructokinase activity"/>
    <property type="evidence" value="ECO:0007669"/>
    <property type="project" value="UniProtKB-EC"/>
</dbReference>
<evidence type="ECO:0000313" key="15">
    <source>
        <dbReference type="Proteomes" id="UP000235682"/>
    </source>
</evidence>
<dbReference type="PROSITE" id="PS01125">
    <property type="entry name" value="ROK"/>
    <property type="match status" value="1"/>
</dbReference>
<keyword evidence="5" id="KW-0547">Nucleotide-binding</keyword>
<reference evidence="14 15" key="1">
    <citation type="submission" date="2017-09" db="EMBL/GenBank/DDBJ databases">
        <title>Bacterial strain isolated from the female urinary microbiota.</title>
        <authorList>
            <person name="Thomas-White K."/>
            <person name="Kumar N."/>
            <person name="Forster S."/>
            <person name="Putonti C."/>
            <person name="Lawley T."/>
            <person name="Wolfe A.J."/>
        </authorList>
    </citation>
    <scope>NUCLEOTIDE SEQUENCE [LARGE SCALE GENOMIC DNA]</scope>
    <source>
        <strain evidence="14 15">UMB0852</strain>
    </source>
</reference>
<dbReference type="Gene3D" id="3.30.420.40">
    <property type="match status" value="2"/>
</dbReference>
<keyword evidence="9" id="KW-0460">Magnesium</keyword>
<evidence type="ECO:0000256" key="8">
    <source>
        <dbReference type="ARBA" id="ARBA00022840"/>
    </source>
</evidence>
<dbReference type="EC" id="2.7.1.4" evidence="11"/>
<name>A0A2N6SPV4_9LACT</name>
<evidence type="ECO:0000256" key="10">
    <source>
        <dbReference type="ARBA" id="ARBA00023277"/>
    </source>
</evidence>
<keyword evidence="4" id="KW-0479">Metal-binding</keyword>
<dbReference type="SUPFAM" id="SSF53067">
    <property type="entry name" value="Actin-like ATPase domain"/>
    <property type="match status" value="1"/>
</dbReference>
<evidence type="ECO:0000256" key="5">
    <source>
        <dbReference type="ARBA" id="ARBA00022741"/>
    </source>
</evidence>
<dbReference type="PANTHER" id="PTHR42742:SF3">
    <property type="entry name" value="FRUCTOKINASE"/>
    <property type="match status" value="1"/>
</dbReference>
<comment type="catalytic activity">
    <reaction evidence="12">
        <text>D-fructose + ATP = D-fructose 6-phosphate + ADP + H(+)</text>
        <dbReference type="Rhea" id="RHEA:16125"/>
        <dbReference type="ChEBI" id="CHEBI:15378"/>
        <dbReference type="ChEBI" id="CHEBI:30616"/>
        <dbReference type="ChEBI" id="CHEBI:37721"/>
        <dbReference type="ChEBI" id="CHEBI:61527"/>
        <dbReference type="ChEBI" id="CHEBI:456216"/>
        <dbReference type="EC" id="2.7.1.4"/>
    </reaction>
</comment>
<dbReference type="FunFam" id="3.30.420.40:FF:000136">
    <property type="entry name" value="Putative fructokinase"/>
    <property type="match status" value="1"/>
</dbReference>
<organism evidence="14 15">
    <name type="scientific">Dolosicoccus paucivorans</name>
    <dbReference type="NCBI Taxonomy" id="84521"/>
    <lineage>
        <taxon>Bacteria</taxon>
        <taxon>Bacillati</taxon>
        <taxon>Bacillota</taxon>
        <taxon>Bacilli</taxon>
        <taxon>Lactobacillales</taxon>
        <taxon>Aerococcaceae</taxon>
        <taxon>Dolosicoccus</taxon>
    </lineage>
</organism>
<keyword evidence="7" id="KW-0862">Zinc</keyword>
<dbReference type="InterPro" id="IPR049874">
    <property type="entry name" value="ROK_cs"/>
</dbReference>
<dbReference type="GO" id="GO:0046872">
    <property type="term" value="F:metal ion binding"/>
    <property type="evidence" value="ECO:0007669"/>
    <property type="project" value="UniProtKB-KW"/>
</dbReference>
<dbReference type="PANTHER" id="PTHR42742">
    <property type="entry name" value="TRANSCRIPTIONAL REPRESSOR MPRA"/>
    <property type="match status" value="1"/>
</dbReference>
<dbReference type="InterPro" id="IPR043129">
    <property type="entry name" value="ATPase_NBD"/>
</dbReference>
<keyword evidence="8" id="KW-0067">ATP-binding</keyword>
<evidence type="ECO:0000256" key="13">
    <source>
        <dbReference type="ARBA" id="ARBA00074653"/>
    </source>
</evidence>
<dbReference type="CDD" id="cd24067">
    <property type="entry name" value="ASKHA_NBD_ROK_BsFRK-like"/>
    <property type="match status" value="1"/>
</dbReference>
<dbReference type="InterPro" id="IPR051804">
    <property type="entry name" value="Carb_Metab_Reg_Kinase/Isom"/>
</dbReference>
<sequence length="288" mass="31877">MYYGSIEAGGTKFVCAVADDNLNILERVSFPTTSPEETMKQVFSFFDQYDLSAIGIGSFGPIDVDPKSATYGYITNTPKLLWRNFDFLGTVKKRYNVPVAWTTDVNAAAYGEYYQGAGKGKESCLYLTIGTGVGGGFVRNGELFQGKTHPEMGHIMVKMHPNDEQNGICPSHGSCLEGLASGYAIEQRYDRSAKTIDEDHSIWEFEAYYLAQALWNYTLILTPEVIVLGGGVMKQDHLIDKVRKELEAICNDYIPLPNLEEYVVLPGLGDDQATIGCFLLAKEALKDQ</sequence>
<evidence type="ECO:0000256" key="7">
    <source>
        <dbReference type="ARBA" id="ARBA00022833"/>
    </source>
</evidence>
<keyword evidence="10" id="KW-0119">Carbohydrate metabolism</keyword>
<accession>A0A2N6SPV4</accession>